<proteinExistence type="predicted"/>
<accession>A0A1G8LCV9</accession>
<dbReference type="Pfam" id="PF13556">
    <property type="entry name" value="HTH_30"/>
    <property type="match status" value="1"/>
</dbReference>
<reference evidence="3" key="1">
    <citation type="submission" date="2016-10" db="EMBL/GenBank/DDBJ databases">
        <authorList>
            <person name="Varghese N."/>
            <person name="Submissions S."/>
        </authorList>
    </citation>
    <scope>NUCLEOTIDE SEQUENCE [LARGE SCALE GENOMIC DNA]</scope>
    <source>
        <strain evidence="3">DSM 8344</strain>
    </source>
</reference>
<keyword evidence="3" id="KW-1185">Reference proteome</keyword>
<dbReference type="EMBL" id="FNCP01000047">
    <property type="protein sequence ID" value="SDI53453.1"/>
    <property type="molecule type" value="Genomic_DNA"/>
</dbReference>
<dbReference type="RefSeq" id="WP_176786269.1">
    <property type="nucleotide sequence ID" value="NZ_FNCP01000047.1"/>
</dbReference>
<sequence>MKLSMWILSDWLKDYKPKTRIIHGDPVLKNVRLFSCAKATQKSNVYIGRAKDILGSEENKVICVNGQDMIFLETEDLGQVLTEILNAFDYYNDWFEQLQERITSGCSLQYLIDCARNFFDEIISMADPGYSNITLSIPADMDMSGDFYEDMLRNKAMQQLDIIMEINRDSRIREVNRRDAYIIDSKLLPCRLICANLVCNSQHLGWISMLERNHPNTQGRMDIFSAYARTLESWLSCNKTQNEFKSYQQFFLDLLNGRPGTESTINQHFQAIGWDPSDDKMIVSINCIIKKDIMLTITRRIENWFPACLGVFYEDRIVVICNLALMNKSDFMRKFKEIAESCDCFCGISYLFNDTTQAPLYFEQTIVAEKYGSQESGSLNECSDHVIAYGLDIIKQNVQTDIKHPAIKKLQKYDKDTNSDLTGTLKTFLENERNYTKTANILSIHKNSLKYRLSRIDDLTDIDLDSYNIRLHLLLSFYLNYESTQ</sequence>
<dbReference type="InterPro" id="IPR025736">
    <property type="entry name" value="PucR_C-HTH_dom"/>
</dbReference>
<dbReference type="PANTHER" id="PTHR33744:SF15">
    <property type="entry name" value="CARBOHYDRATE DIACID REGULATOR"/>
    <property type="match status" value="1"/>
</dbReference>
<protein>
    <submittedName>
        <fullName evidence="2">PucR C-terminal helix-turn-helix domain-containing protein</fullName>
    </submittedName>
</protein>
<organism evidence="2 3">
    <name type="scientific">Desulfosporosinus hippei DSM 8344</name>
    <dbReference type="NCBI Taxonomy" id="1121419"/>
    <lineage>
        <taxon>Bacteria</taxon>
        <taxon>Bacillati</taxon>
        <taxon>Bacillota</taxon>
        <taxon>Clostridia</taxon>
        <taxon>Eubacteriales</taxon>
        <taxon>Desulfitobacteriaceae</taxon>
        <taxon>Desulfosporosinus</taxon>
    </lineage>
</organism>
<dbReference type="PANTHER" id="PTHR33744">
    <property type="entry name" value="CARBOHYDRATE DIACID REGULATOR"/>
    <property type="match status" value="1"/>
</dbReference>
<name>A0A1G8LCV9_9FIRM</name>
<dbReference type="InterPro" id="IPR042070">
    <property type="entry name" value="PucR_C-HTH_sf"/>
</dbReference>
<dbReference type="Proteomes" id="UP000198656">
    <property type="component" value="Unassembled WGS sequence"/>
</dbReference>
<evidence type="ECO:0000259" key="1">
    <source>
        <dbReference type="Pfam" id="PF13556"/>
    </source>
</evidence>
<dbReference type="AlphaFoldDB" id="A0A1G8LCV9"/>
<dbReference type="STRING" id="1121419.SAMN05443529_14714"/>
<evidence type="ECO:0000313" key="3">
    <source>
        <dbReference type="Proteomes" id="UP000198656"/>
    </source>
</evidence>
<dbReference type="Gene3D" id="1.10.10.2840">
    <property type="entry name" value="PucR C-terminal helix-turn-helix domain"/>
    <property type="match status" value="1"/>
</dbReference>
<evidence type="ECO:0000313" key="2">
    <source>
        <dbReference type="EMBL" id="SDI53453.1"/>
    </source>
</evidence>
<dbReference type="InterPro" id="IPR051448">
    <property type="entry name" value="CdaR-like_regulators"/>
</dbReference>
<feature type="domain" description="PucR C-terminal helix-turn-helix" evidence="1">
    <location>
        <begin position="421"/>
        <end position="477"/>
    </location>
</feature>
<gene>
    <name evidence="2" type="ORF">SAMN05443529_14714</name>
</gene>